<reference evidence="4" key="1">
    <citation type="submission" date="2017-02" db="UniProtKB">
        <authorList>
            <consortium name="WormBaseParasite"/>
        </authorList>
    </citation>
    <scope>IDENTIFICATION</scope>
</reference>
<evidence type="ECO:0000313" key="4">
    <source>
        <dbReference type="WBParaSite" id="TTAC_0000258101-mRNA-1"/>
    </source>
</evidence>
<sequence length="124" mass="13895">MSSFSALHYITLCILLTTVPRTWTDESGDYFLQQPVSQSVTLNSTFTLACRLRVSLFQDTGPGVQKPTVQWVRNKFGLGTTREDIQEAGMEATSSRSRYDLPYNLDEGLKLQACINNLPTQTVN</sequence>
<name>A0A0R3WP91_HYDTA</name>
<reference evidence="2 3" key="2">
    <citation type="submission" date="2018-11" db="EMBL/GenBank/DDBJ databases">
        <authorList>
            <consortium name="Pathogen Informatics"/>
        </authorList>
    </citation>
    <scope>NUCLEOTIDE SEQUENCE [LARGE SCALE GENOMIC DNA]</scope>
</reference>
<evidence type="ECO:0000313" key="2">
    <source>
        <dbReference type="EMBL" id="VDM20494.1"/>
    </source>
</evidence>
<gene>
    <name evidence="2" type="ORF">TTAC_LOCUS2566</name>
</gene>
<accession>A0A0R3WP91</accession>
<dbReference type="Proteomes" id="UP000274429">
    <property type="component" value="Unassembled WGS sequence"/>
</dbReference>
<dbReference type="InterPro" id="IPR036179">
    <property type="entry name" value="Ig-like_dom_sf"/>
</dbReference>
<dbReference type="Gene3D" id="2.60.40.10">
    <property type="entry name" value="Immunoglobulins"/>
    <property type="match status" value="1"/>
</dbReference>
<dbReference type="WBParaSite" id="TTAC_0000258101-mRNA-1">
    <property type="protein sequence ID" value="TTAC_0000258101-mRNA-1"/>
    <property type="gene ID" value="TTAC_0000258101"/>
</dbReference>
<keyword evidence="3" id="KW-1185">Reference proteome</keyword>
<dbReference type="AlphaFoldDB" id="A0A0R3WP91"/>
<feature type="signal peptide" evidence="1">
    <location>
        <begin position="1"/>
        <end position="24"/>
    </location>
</feature>
<evidence type="ECO:0000256" key="1">
    <source>
        <dbReference type="SAM" id="SignalP"/>
    </source>
</evidence>
<dbReference type="STRING" id="6205.A0A0R3WP91"/>
<keyword evidence="1" id="KW-0732">Signal</keyword>
<dbReference type="OrthoDB" id="6413693at2759"/>
<evidence type="ECO:0000313" key="3">
    <source>
        <dbReference type="Proteomes" id="UP000274429"/>
    </source>
</evidence>
<dbReference type="EMBL" id="UYWX01001220">
    <property type="protein sequence ID" value="VDM20494.1"/>
    <property type="molecule type" value="Genomic_DNA"/>
</dbReference>
<dbReference type="SUPFAM" id="SSF48726">
    <property type="entry name" value="Immunoglobulin"/>
    <property type="match status" value="1"/>
</dbReference>
<feature type="chain" id="PRO_5043132968" evidence="1">
    <location>
        <begin position="25"/>
        <end position="124"/>
    </location>
</feature>
<organism evidence="4">
    <name type="scientific">Hydatigena taeniaeformis</name>
    <name type="common">Feline tapeworm</name>
    <name type="synonym">Taenia taeniaeformis</name>
    <dbReference type="NCBI Taxonomy" id="6205"/>
    <lineage>
        <taxon>Eukaryota</taxon>
        <taxon>Metazoa</taxon>
        <taxon>Spiralia</taxon>
        <taxon>Lophotrochozoa</taxon>
        <taxon>Platyhelminthes</taxon>
        <taxon>Cestoda</taxon>
        <taxon>Eucestoda</taxon>
        <taxon>Cyclophyllidea</taxon>
        <taxon>Taeniidae</taxon>
        <taxon>Hydatigera</taxon>
    </lineage>
</organism>
<proteinExistence type="predicted"/>
<protein>
    <submittedName>
        <fullName evidence="4">Ig-like domain-containing protein</fullName>
    </submittedName>
</protein>
<dbReference type="InterPro" id="IPR013783">
    <property type="entry name" value="Ig-like_fold"/>
</dbReference>